<evidence type="ECO:0000256" key="6">
    <source>
        <dbReference type="RuleBase" id="RU366025"/>
    </source>
</evidence>
<feature type="compositionally biased region" description="Polar residues" evidence="7">
    <location>
        <begin position="88"/>
        <end position="105"/>
    </location>
</feature>
<evidence type="ECO:0000256" key="1">
    <source>
        <dbReference type="ARBA" id="ARBA00000707"/>
    </source>
</evidence>
<dbReference type="PROSITE" id="PS50235">
    <property type="entry name" value="USP_3"/>
    <property type="match status" value="1"/>
</dbReference>
<dbReference type="EMBL" id="MIKG01000012">
    <property type="protein sequence ID" value="RAO70609.1"/>
    <property type="molecule type" value="Genomic_DNA"/>
</dbReference>
<keyword evidence="5 6" id="KW-0788">Thiol protease</keyword>
<dbReference type="GO" id="GO:0004843">
    <property type="term" value="F:cysteine-type deubiquitinase activity"/>
    <property type="evidence" value="ECO:0007669"/>
    <property type="project" value="UniProtKB-UniRule"/>
</dbReference>
<organism evidence="9 10">
    <name type="scientific">Talaromyces amestolkiae</name>
    <dbReference type="NCBI Taxonomy" id="1196081"/>
    <lineage>
        <taxon>Eukaryota</taxon>
        <taxon>Fungi</taxon>
        <taxon>Dikarya</taxon>
        <taxon>Ascomycota</taxon>
        <taxon>Pezizomycotina</taxon>
        <taxon>Eurotiomycetes</taxon>
        <taxon>Eurotiomycetidae</taxon>
        <taxon>Eurotiales</taxon>
        <taxon>Trichocomaceae</taxon>
        <taxon>Talaromyces</taxon>
        <taxon>Talaromyces sect. Talaromyces</taxon>
    </lineage>
</organism>
<evidence type="ECO:0000256" key="5">
    <source>
        <dbReference type="ARBA" id="ARBA00022807"/>
    </source>
</evidence>
<dbReference type="STRING" id="1196081.A0A364L468"/>
<feature type="compositionally biased region" description="Low complexity" evidence="7">
    <location>
        <begin position="231"/>
        <end position="249"/>
    </location>
</feature>
<dbReference type="OrthoDB" id="429671at2759"/>
<evidence type="ECO:0000259" key="8">
    <source>
        <dbReference type="PROSITE" id="PS50235"/>
    </source>
</evidence>
<dbReference type="GO" id="GO:0016579">
    <property type="term" value="P:protein deubiquitination"/>
    <property type="evidence" value="ECO:0007669"/>
    <property type="project" value="InterPro"/>
</dbReference>
<protein>
    <recommendedName>
        <fullName evidence="6">Ubiquitin carboxyl-terminal hydrolase</fullName>
        <ecNumber evidence="6">3.4.19.12</ecNumber>
    </recommendedName>
</protein>
<feature type="compositionally biased region" description="Low complexity" evidence="7">
    <location>
        <begin position="260"/>
        <end position="277"/>
    </location>
</feature>
<dbReference type="Gene3D" id="3.90.70.10">
    <property type="entry name" value="Cysteine proteinases"/>
    <property type="match status" value="1"/>
</dbReference>
<feature type="compositionally biased region" description="Basic and acidic residues" evidence="7">
    <location>
        <begin position="195"/>
        <end position="209"/>
    </location>
</feature>
<comment type="catalytic activity">
    <reaction evidence="1 6">
        <text>Thiol-dependent hydrolysis of ester, thioester, amide, peptide and isopeptide bonds formed by the C-terminal Gly of ubiquitin (a 76-residue protein attached to proteins as an intracellular targeting signal).</text>
        <dbReference type="EC" id="3.4.19.12"/>
    </reaction>
</comment>
<dbReference type="EC" id="3.4.19.12" evidence="6"/>
<keyword evidence="10" id="KW-1185">Reference proteome</keyword>
<dbReference type="PROSITE" id="PS00973">
    <property type="entry name" value="USP_2"/>
    <property type="match status" value="1"/>
</dbReference>
<dbReference type="GO" id="GO:0005829">
    <property type="term" value="C:cytosol"/>
    <property type="evidence" value="ECO:0007669"/>
    <property type="project" value="TreeGrafter"/>
</dbReference>
<dbReference type="GO" id="GO:0005634">
    <property type="term" value="C:nucleus"/>
    <property type="evidence" value="ECO:0007669"/>
    <property type="project" value="TreeGrafter"/>
</dbReference>
<feature type="region of interest" description="Disordered" evidence="7">
    <location>
        <begin position="38"/>
        <end position="107"/>
    </location>
</feature>
<keyword evidence="4 6" id="KW-0378">Hydrolase</keyword>
<feature type="compositionally biased region" description="Pro residues" evidence="7">
    <location>
        <begin position="39"/>
        <end position="59"/>
    </location>
</feature>
<evidence type="ECO:0000313" key="10">
    <source>
        <dbReference type="Proteomes" id="UP000249363"/>
    </source>
</evidence>
<name>A0A364L468_TALAM</name>
<keyword evidence="2 6" id="KW-0645">Protease</keyword>
<keyword evidence="3 6" id="KW-0833">Ubl conjugation pathway</keyword>
<dbReference type="Proteomes" id="UP000249363">
    <property type="component" value="Unassembled WGS sequence"/>
</dbReference>
<comment type="caution">
    <text evidence="9">The sequence shown here is derived from an EMBL/GenBank/DDBJ whole genome shotgun (WGS) entry which is preliminary data.</text>
</comment>
<reference evidence="9 10" key="1">
    <citation type="journal article" date="2017" name="Biotechnol. Biofuels">
        <title>Differential beta-glucosidase expression as a function of carbon source availability in Talaromyces amestolkiae: a genomic and proteomic approach.</title>
        <authorList>
            <person name="de Eugenio L.I."/>
            <person name="Mendez-Liter J.A."/>
            <person name="Nieto-Dominguez M."/>
            <person name="Alonso L."/>
            <person name="Gil-Munoz J."/>
            <person name="Barriuso J."/>
            <person name="Prieto A."/>
            <person name="Martinez M.J."/>
        </authorList>
    </citation>
    <scope>NUCLEOTIDE SEQUENCE [LARGE SCALE GENOMIC DNA]</scope>
    <source>
        <strain evidence="9 10">CIB</strain>
    </source>
</reference>
<sequence length="833" mass="91586">MRSPPAYMNYHPPPVNGHIPPMYAQHYPPPWYNGYPQMHAPPPGVPMPPGPPPPRPYQQPPYSHGPLIVSSSYPHSQPVPAPMHVPSNVYSQPPSTTSTPIQSATSPPPMNEYQMIIDGHERPSSVHSALSTPSGIASSPALVAELPKGGLLPHIPFRAPLPWLSVPDEPFPIRAPHKRRSGRSLQTSKVAVELPAKDSQKQDLAHVNEKQASTQGDSLSEPQTPTTSQAPSESDSTHPTTPSSTTLASRSRDQIQTPKQTTIVPVVPILPQVPVTPKQSGSAHEHEQRDSAQVPGEAAGQESPEQATTPAPAAPKSWADLVRAKSARAAGIVPNVPVESDNLQAPRSESLGDVLASLGPNVDQFGEKIAFLEPRGLVNTGNMCYMNSVLQILAFCVPFYQFLDYIGHRATHSFKSDVPLIDATIMFMREFRVIDAARSEDQLRMRLKHKELEEYGEAFIPEFVYEVIRQLPRFRDMRRGHQQDAQEFLGFFLEELHEECAHAFKNGASQVNAASTEPSSDADEWLEVGQKQKSAITRSSGDVDFESPITKIFGGKIRSEFKVPGNKNSVTLEPYQPLQLDIGSPEVNNIIDALKGLTKPETIHGDFSSPRGPKVAATKQIFIETLPPVLILHLKRFQYDSVTHGTQKIWKKVGYPLELEIPREVFPPHRRNAMAIHSGLPHYRLIGVIYHHGKNASGGHYTVDVRRQDGREWIRMDDTVIRRVRSEDVAEAGGEEDPKVLAAALEQHKRDNNPNIYEQIDQSNQIDDEAGWSQVNGGPNGHASKKSTSGVVNGVSSPAASANSPGNRTPLGRYGARDNKVAYLLFYQRISAP</sequence>
<proteinExistence type="inferred from homology"/>
<dbReference type="PANTHER" id="PTHR24006:SF687">
    <property type="entry name" value="UBIQUITIN CARBOXYL-TERMINAL HYDROLASE 10"/>
    <property type="match status" value="1"/>
</dbReference>
<dbReference type="PANTHER" id="PTHR24006">
    <property type="entry name" value="UBIQUITIN CARBOXYL-TERMINAL HYDROLASE"/>
    <property type="match status" value="1"/>
</dbReference>
<evidence type="ECO:0000313" key="9">
    <source>
        <dbReference type="EMBL" id="RAO70609.1"/>
    </source>
</evidence>
<dbReference type="InterPro" id="IPR018200">
    <property type="entry name" value="USP_CS"/>
</dbReference>
<evidence type="ECO:0000256" key="2">
    <source>
        <dbReference type="ARBA" id="ARBA00022670"/>
    </source>
</evidence>
<dbReference type="InterPro" id="IPR028889">
    <property type="entry name" value="USP"/>
</dbReference>
<gene>
    <name evidence="9" type="ORF">BHQ10_006621</name>
</gene>
<dbReference type="SUPFAM" id="SSF54001">
    <property type="entry name" value="Cysteine proteinases"/>
    <property type="match status" value="1"/>
</dbReference>
<dbReference type="Pfam" id="PF00443">
    <property type="entry name" value="UCH"/>
    <property type="match status" value="1"/>
</dbReference>
<feature type="region of interest" description="Disordered" evidence="7">
    <location>
        <begin position="195"/>
        <end position="316"/>
    </location>
</feature>
<dbReference type="CDD" id="cd02257">
    <property type="entry name" value="Peptidase_C19"/>
    <property type="match status" value="1"/>
</dbReference>
<comment type="similarity">
    <text evidence="6">Belongs to the peptidase C19 family.</text>
</comment>
<dbReference type="AlphaFoldDB" id="A0A364L468"/>
<evidence type="ECO:0000256" key="4">
    <source>
        <dbReference type="ARBA" id="ARBA00022801"/>
    </source>
</evidence>
<dbReference type="PROSITE" id="PS00972">
    <property type="entry name" value="USP_1"/>
    <property type="match status" value="1"/>
</dbReference>
<dbReference type="InterPro" id="IPR050164">
    <property type="entry name" value="Peptidase_C19"/>
</dbReference>
<feature type="compositionally biased region" description="Low complexity" evidence="7">
    <location>
        <begin position="789"/>
        <end position="807"/>
    </location>
</feature>
<dbReference type="RefSeq" id="XP_040735125.1">
    <property type="nucleotide sequence ID" value="XM_040879228.1"/>
</dbReference>
<dbReference type="InterPro" id="IPR038765">
    <property type="entry name" value="Papain-like_cys_pep_sf"/>
</dbReference>
<feature type="compositionally biased region" description="Polar residues" evidence="7">
    <location>
        <begin position="210"/>
        <end position="230"/>
    </location>
</feature>
<dbReference type="GO" id="GO:0006508">
    <property type="term" value="P:proteolysis"/>
    <property type="evidence" value="ECO:0007669"/>
    <property type="project" value="UniProtKB-KW"/>
</dbReference>
<feature type="domain" description="USP" evidence="8">
    <location>
        <begin position="375"/>
        <end position="750"/>
    </location>
</feature>
<feature type="region of interest" description="Disordered" evidence="7">
    <location>
        <begin position="769"/>
        <end position="814"/>
    </location>
</feature>
<evidence type="ECO:0000256" key="7">
    <source>
        <dbReference type="SAM" id="MobiDB-lite"/>
    </source>
</evidence>
<accession>A0A364L468</accession>
<evidence type="ECO:0000256" key="3">
    <source>
        <dbReference type="ARBA" id="ARBA00022786"/>
    </source>
</evidence>
<dbReference type="GeneID" id="63795837"/>
<dbReference type="InterPro" id="IPR001394">
    <property type="entry name" value="Peptidase_C19_UCH"/>
</dbReference>